<dbReference type="EMBL" id="UINC01023153">
    <property type="protein sequence ID" value="SVA94247.1"/>
    <property type="molecule type" value="Genomic_DNA"/>
</dbReference>
<sequence>MSDTRREARRLRSEEWFNNPAHPDN</sequence>
<reference evidence="1" key="1">
    <citation type="submission" date="2018-05" db="EMBL/GenBank/DDBJ databases">
        <authorList>
            <person name="Lanie J.A."/>
            <person name="Ng W.-L."/>
            <person name="Kazmierczak K.M."/>
            <person name="Andrzejewski T.M."/>
            <person name="Davidsen T.M."/>
            <person name="Wayne K.J."/>
            <person name="Tettelin H."/>
            <person name="Glass J.I."/>
            <person name="Rusch D."/>
            <person name="Podicherti R."/>
            <person name="Tsui H.-C.T."/>
            <person name="Winkler M.E."/>
        </authorList>
    </citation>
    <scope>NUCLEOTIDE SEQUENCE</scope>
</reference>
<organism evidence="1">
    <name type="scientific">marine metagenome</name>
    <dbReference type="NCBI Taxonomy" id="408172"/>
    <lineage>
        <taxon>unclassified sequences</taxon>
        <taxon>metagenomes</taxon>
        <taxon>ecological metagenomes</taxon>
    </lineage>
</organism>
<evidence type="ECO:0000313" key="1">
    <source>
        <dbReference type="EMBL" id="SVA94247.1"/>
    </source>
</evidence>
<dbReference type="AlphaFoldDB" id="A0A381ZZI1"/>
<name>A0A381ZZI1_9ZZZZ</name>
<protein>
    <submittedName>
        <fullName evidence="1">Uncharacterized protein</fullName>
    </submittedName>
</protein>
<feature type="non-terminal residue" evidence="1">
    <location>
        <position position="25"/>
    </location>
</feature>
<gene>
    <name evidence="1" type="ORF">METZ01_LOCUS147101</name>
</gene>
<accession>A0A381ZZI1</accession>
<proteinExistence type="predicted"/>